<gene>
    <name evidence="3" type="ORF">METZ01_LOCUS298450</name>
</gene>
<accession>A0A382M9S6</accession>
<evidence type="ECO:0000259" key="2">
    <source>
        <dbReference type="Pfam" id="PF13439"/>
    </source>
</evidence>
<dbReference type="SUPFAM" id="SSF53756">
    <property type="entry name" value="UDP-Glycosyltransferase/glycogen phosphorylase"/>
    <property type="match status" value="1"/>
</dbReference>
<dbReference type="EMBL" id="UINC01092211">
    <property type="protein sequence ID" value="SVC45596.1"/>
    <property type="molecule type" value="Genomic_DNA"/>
</dbReference>
<reference evidence="3" key="1">
    <citation type="submission" date="2018-05" db="EMBL/GenBank/DDBJ databases">
        <authorList>
            <person name="Lanie J.A."/>
            <person name="Ng W.-L."/>
            <person name="Kazmierczak K.M."/>
            <person name="Andrzejewski T.M."/>
            <person name="Davidsen T.M."/>
            <person name="Wayne K.J."/>
            <person name="Tettelin H."/>
            <person name="Glass J.I."/>
            <person name="Rusch D."/>
            <person name="Podicherti R."/>
            <person name="Tsui H.-C.T."/>
            <person name="Winkler M.E."/>
        </authorList>
    </citation>
    <scope>NUCLEOTIDE SEQUENCE</scope>
</reference>
<dbReference type="PANTHER" id="PTHR46401:SF2">
    <property type="entry name" value="GLYCOSYLTRANSFERASE WBBK-RELATED"/>
    <property type="match status" value="1"/>
</dbReference>
<keyword evidence="1" id="KW-0808">Transferase</keyword>
<dbReference type="Gene3D" id="3.40.50.2000">
    <property type="entry name" value="Glycogen Phosphorylase B"/>
    <property type="match status" value="2"/>
</dbReference>
<sequence>MNSIKVAYLIEQCWHRVPGGTAAAAVNLAEEMCRIEGIDLVGIAANHKKNPQKPIPENMKIVNSKLPRQILYEMWNKLNIPKAENLAKSVDLVHASGGAIPPTDLPLVATIHDLAWREEKDWFPPRGRRFAEAWLDKARKAERIICPSKTTYNDLVKAGFEEQRIRIVPLGVRKKNVDKQQVEDLLEENSINTPFVLWVGTIEPRKNIPTLLQAMQQIPETPLVLVGPKGWE</sequence>
<dbReference type="GO" id="GO:0009103">
    <property type="term" value="P:lipopolysaccharide biosynthetic process"/>
    <property type="evidence" value="ECO:0007669"/>
    <property type="project" value="TreeGrafter"/>
</dbReference>
<dbReference type="InterPro" id="IPR028098">
    <property type="entry name" value="Glyco_trans_4-like_N"/>
</dbReference>
<proteinExistence type="predicted"/>
<protein>
    <recommendedName>
        <fullName evidence="2">Glycosyltransferase subfamily 4-like N-terminal domain-containing protein</fullName>
    </recommendedName>
</protein>
<evidence type="ECO:0000256" key="1">
    <source>
        <dbReference type="ARBA" id="ARBA00022679"/>
    </source>
</evidence>
<feature type="domain" description="Glycosyltransferase subfamily 4-like N-terminal" evidence="2">
    <location>
        <begin position="18"/>
        <end position="172"/>
    </location>
</feature>
<dbReference type="GO" id="GO:0016757">
    <property type="term" value="F:glycosyltransferase activity"/>
    <property type="evidence" value="ECO:0007669"/>
    <property type="project" value="TreeGrafter"/>
</dbReference>
<organism evidence="3">
    <name type="scientific">marine metagenome</name>
    <dbReference type="NCBI Taxonomy" id="408172"/>
    <lineage>
        <taxon>unclassified sequences</taxon>
        <taxon>metagenomes</taxon>
        <taxon>ecological metagenomes</taxon>
    </lineage>
</organism>
<feature type="non-terminal residue" evidence="3">
    <location>
        <position position="232"/>
    </location>
</feature>
<dbReference type="Pfam" id="PF13439">
    <property type="entry name" value="Glyco_transf_4"/>
    <property type="match status" value="1"/>
</dbReference>
<name>A0A382M9S6_9ZZZZ</name>
<dbReference type="PANTHER" id="PTHR46401">
    <property type="entry name" value="GLYCOSYLTRANSFERASE WBBK-RELATED"/>
    <property type="match status" value="1"/>
</dbReference>
<evidence type="ECO:0000313" key="3">
    <source>
        <dbReference type="EMBL" id="SVC45596.1"/>
    </source>
</evidence>
<dbReference type="AlphaFoldDB" id="A0A382M9S6"/>